<keyword evidence="2" id="KW-1185">Reference proteome</keyword>
<name>A0A1M6G1F1_9FLAO</name>
<dbReference type="Proteomes" id="UP000184432">
    <property type="component" value="Unassembled WGS sequence"/>
</dbReference>
<proteinExistence type="predicted"/>
<evidence type="ECO:0000313" key="1">
    <source>
        <dbReference type="EMBL" id="SHJ03770.1"/>
    </source>
</evidence>
<organism evidence="1 2">
    <name type="scientific">Aquimarina spongiae</name>
    <dbReference type="NCBI Taxonomy" id="570521"/>
    <lineage>
        <taxon>Bacteria</taxon>
        <taxon>Pseudomonadati</taxon>
        <taxon>Bacteroidota</taxon>
        <taxon>Flavobacteriia</taxon>
        <taxon>Flavobacteriales</taxon>
        <taxon>Flavobacteriaceae</taxon>
        <taxon>Aquimarina</taxon>
    </lineage>
</organism>
<dbReference type="EMBL" id="FQYP01000005">
    <property type="protein sequence ID" value="SHJ03770.1"/>
    <property type="molecule type" value="Genomic_DNA"/>
</dbReference>
<evidence type="ECO:0000313" key="2">
    <source>
        <dbReference type="Proteomes" id="UP000184432"/>
    </source>
</evidence>
<dbReference type="AlphaFoldDB" id="A0A1M6G1F1"/>
<reference evidence="2" key="1">
    <citation type="submission" date="2016-11" db="EMBL/GenBank/DDBJ databases">
        <authorList>
            <person name="Varghese N."/>
            <person name="Submissions S."/>
        </authorList>
    </citation>
    <scope>NUCLEOTIDE SEQUENCE [LARGE SCALE GENOMIC DNA]</scope>
    <source>
        <strain evidence="2">DSM 22623</strain>
    </source>
</reference>
<accession>A0A1M6G1F1</accession>
<sequence>MNRSKLYKLRFESLSLFKPEIGLYGIKNESFYFIAGKTANIVVVFPMKPYQNIRILDMAFYFLSKSQF</sequence>
<gene>
    <name evidence="1" type="ORF">SAMN04488508_10518</name>
</gene>
<protein>
    <submittedName>
        <fullName evidence="1">Uncharacterized protein</fullName>
    </submittedName>
</protein>